<dbReference type="EMBL" id="GBRH01250753">
    <property type="protein sequence ID" value="JAD47142.1"/>
    <property type="molecule type" value="Transcribed_RNA"/>
</dbReference>
<reference evidence="1" key="2">
    <citation type="journal article" date="2015" name="Data Brief">
        <title>Shoot transcriptome of the giant reed, Arundo donax.</title>
        <authorList>
            <person name="Barrero R.A."/>
            <person name="Guerrero F.D."/>
            <person name="Moolhuijzen P."/>
            <person name="Goolsby J.A."/>
            <person name="Tidwell J."/>
            <person name="Bellgard S.E."/>
            <person name="Bellgard M.I."/>
        </authorList>
    </citation>
    <scope>NUCLEOTIDE SEQUENCE</scope>
    <source>
        <tissue evidence="1">Shoot tissue taken approximately 20 cm above the soil surface</tissue>
    </source>
</reference>
<proteinExistence type="predicted"/>
<dbReference type="AlphaFoldDB" id="A0A0A9AJA9"/>
<organism evidence="1">
    <name type="scientific">Arundo donax</name>
    <name type="common">Giant reed</name>
    <name type="synonym">Donax arundinaceus</name>
    <dbReference type="NCBI Taxonomy" id="35708"/>
    <lineage>
        <taxon>Eukaryota</taxon>
        <taxon>Viridiplantae</taxon>
        <taxon>Streptophyta</taxon>
        <taxon>Embryophyta</taxon>
        <taxon>Tracheophyta</taxon>
        <taxon>Spermatophyta</taxon>
        <taxon>Magnoliopsida</taxon>
        <taxon>Liliopsida</taxon>
        <taxon>Poales</taxon>
        <taxon>Poaceae</taxon>
        <taxon>PACMAD clade</taxon>
        <taxon>Arundinoideae</taxon>
        <taxon>Arundineae</taxon>
        <taxon>Arundo</taxon>
    </lineage>
</organism>
<name>A0A0A9AJA9_ARUDO</name>
<protein>
    <submittedName>
        <fullName evidence="1">Uncharacterized protein</fullName>
    </submittedName>
</protein>
<sequence>MRFFFNIFLMFSSSSIFFREMAEW</sequence>
<accession>A0A0A9AJA9</accession>
<evidence type="ECO:0000313" key="1">
    <source>
        <dbReference type="EMBL" id="JAD47142.1"/>
    </source>
</evidence>
<reference evidence="1" key="1">
    <citation type="submission" date="2014-09" db="EMBL/GenBank/DDBJ databases">
        <authorList>
            <person name="Magalhaes I.L.F."/>
            <person name="Oliveira U."/>
            <person name="Santos F.R."/>
            <person name="Vidigal T.H.D.A."/>
            <person name="Brescovit A.D."/>
            <person name="Santos A.J."/>
        </authorList>
    </citation>
    <scope>NUCLEOTIDE SEQUENCE</scope>
    <source>
        <tissue evidence="1">Shoot tissue taken approximately 20 cm above the soil surface</tissue>
    </source>
</reference>